<dbReference type="PANTHER" id="PTHR43156:SF2">
    <property type="entry name" value="STAGE II SPORULATION PROTEIN E"/>
    <property type="match status" value="1"/>
</dbReference>
<keyword evidence="6" id="KW-1185">Reference proteome</keyword>
<protein>
    <recommendedName>
        <fullName evidence="4">HAMP domain-containing protein</fullName>
    </recommendedName>
</protein>
<dbReference type="PANTHER" id="PTHR43156">
    <property type="entry name" value="STAGE II SPORULATION PROTEIN E-RELATED"/>
    <property type="match status" value="1"/>
</dbReference>
<dbReference type="Gene3D" id="6.10.340.10">
    <property type="match status" value="1"/>
</dbReference>
<evidence type="ECO:0000313" key="5">
    <source>
        <dbReference type="EMBL" id="OUD11693.1"/>
    </source>
</evidence>
<keyword evidence="2" id="KW-0175">Coiled coil</keyword>
<evidence type="ECO:0000256" key="1">
    <source>
        <dbReference type="ARBA" id="ARBA00022801"/>
    </source>
</evidence>
<keyword evidence="3" id="KW-0812">Transmembrane</keyword>
<sequence length="556" mass="63015">MEIMARFLRSINFKIILLILTLVCAQNAYIFYHSWHQADARIEQEIAETLRFRLEHLKESLAYLIQKNDFLRIQEEVAGMGSDSSVKLAVLLDEDRKVLASLRRGDLGHSLCQVLADYADDIRRSDQLTQDMTQIKNDVKIGKISFSEAHHGVYGIYPVILGQHADSIRPDRIGLLLMWQDLTTAKKDMRQELLAQTYNAVLVIFLGAGLILLVLTVWLIRPINQMNIAAQHLSAGNWEYTQQLPLWRKDEIGYLAQAFSRMSVELKQLFSELEAKVSERTAQLEAANQEITHLNKRLQAENVRMGTELEVTRKLQQMVLPHQQELDKIDDLDIACFMEPASEVGGDYYDVLQHNGHVKIGIGDVTGHGLESGVLMLMVQTAVRTLLLNNVTDPKVFMTLLNRALYDNIQRMESDKNLTLSILDYFDGKFCLSGQHEEVLHVRRDGSIHCIDTFDLGFLVGLTEDISRFVDNMEVELKTGEGIVLYTDGITEARNNKGKLYGLARLCEVIRTHWQGTSEAVKDAVIADVRAHIGDAKILDDVTLLVIKQRSPPHCL</sequence>
<evidence type="ECO:0000313" key="6">
    <source>
        <dbReference type="Proteomes" id="UP000194798"/>
    </source>
</evidence>
<dbReference type="SMART" id="SM00331">
    <property type="entry name" value="PP2C_SIG"/>
    <property type="match status" value="1"/>
</dbReference>
<dbReference type="OrthoDB" id="5616541at2"/>
<organism evidence="5 6">
    <name type="scientific">Thioflexithrix psekupsensis</name>
    <dbReference type="NCBI Taxonomy" id="1570016"/>
    <lineage>
        <taxon>Bacteria</taxon>
        <taxon>Pseudomonadati</taxon>
        <taxon>Pseudomonadota</taxon>
        <taxon>Gammaproteobacteria</taxon>
        <taxon>Thiotrichales</taxon>
        <taxon>Thioflexithrix</taxon>
    </lineage>
</organism>
<keyword evidence="1" id="KW-0378">Hydrolase</keyword>
<dbReference type="SMART" id="SM00304">
    <property type="entry name" value="HAMP"/>
    <property type="match status" value="1"/>
</dbReference>
<dbReference type="InterPro" id="IPR052016">
    <property type="entry name" value="Bact_Sigma-Reg"/>
</dbReference>
<accession>A0A251X375</accession>
<comment type="caution">
    <text evidence="5">The sequence shown here is derived from an EMBL/GenBank/DDBJ whole genome shotgun (WGS) entry which is preliminary data.</text>
</comment>
<dbReference type="GO" id="GO:0007165">
    <property type="term" value="P:signal transduction"/>
    <property type="evidence" value="ECO:0007669"/>
    <property type="project" value="InterPro"/>
</dbReference>
<evidence type="ECO:0000256" key="3">
    <source>
        <dbReference type="SAM" id="Phobius"/>
    </source>
</evidence>
<proteinExistence type="predicted"/>
<evidence type="ECO:0000259" key="4">
    <source>
        <dbReference type="PROSITE" id="PS50885"/>
    </source>
</evidence>
<dbReference type="EMBL" id="MSLT01000024">
    <property type="protein sequence ID" value="OUD11693.1"/>
    <property type="molecule type" value="Genomic_DNA"/>
</dbReference>
<dbReference type="SUPFAM" id="SSF158472">
    <property type="entry name" value="HAMP domain-like"/>
    <property type="match status" value="1"/>
</dbReference>
<feature type="transmembrane region" description="Helical" evidence="3">
    <location>
        <begin position="12"/>
        <end position="32"/>
    </location>
</feature>
<dbReference type="PROSITE" id="PS50885">
    <property type="entry name" value="HAMP"/>
    <property type="match status" value="1"/>
</dbReference>
<gene>
    <name evidence="5" type="ORF">TPSD3_16700</name>
</gene>
<dbReference type="Pfam" id="PF00672">
    <property type="entry name" value="HAMP"/>
    <property type="match status" value="1"/>
</dbReference>
<dbReference type="GO" id="GO:0016020">
    <property type="term" value="C:membrane"/>
    <property type="evidence" value="ECO:0007669"/>
    <property type="project" value="InterPro"/>
</dbReference>
<feature type="domain" description="HAMP" evidence="4">
    <location>
        <begin position="217"/>
        <end position="271"/>
    </location>
</feature>
<keyword evidence="3" id="KW-1133">Transmembrane helix</keyword>
<reference evidence="5 6" key="1">
    <citation type="submission" date="2016-12" db="EMBL/GenBank/DDBJ databases">
        <title>Thioflexothrix psekupsii D3 genome sequencing and assembly.</title>
        <authorList>
            <person name="Fomenkov A."/>
            <person name="Vincze T."/>
            <person name="Grabovich M."/>
            <person name="Anton B.P."/>
            <person name="Dubinina G."/>
            <person name="Orlova M."/>
            <person name="Belousova E."/>
            <person name="Roberts R.J."/>
        </authorList>
    </citation>
    <scope>NUCLEOTIDE SEQUENCE [LARGE SCALE GENOMIC DNA]</scope>
    <source>
        <strain evidence="5">D3</strain>
    </source>
</reference>
<feature type="coiled-coil region" evidence="2">
    <location>
        <begin position="270"/>
        <end position="304"/>
    </location>
</feature>
<dbReference type="Pfam" id="PF07228">
    <property type="entry name" value="SpoIIE"/>
    <property type="match status" value="1"/>
</dbReference>
<feature type="transmembrane region" description="Helical" evidence="3">
    <location>
        <begin position="197"/>
        <end position="220"/>
    </location>
</feature>
<keyword evidence="3" id="KW-0472">Membrane</keyword>
<name>A0A251X375_9GAMM</name>
<dbReference type="RefSeq" id="WP_140048596.1">
    <property type="nucleotide sequence ID" value="NZ_MSLT01000024.1"/>
</dbReference>
<dbReference type="AlphaFoldDB" id="A0A251X375"/>
<dbReference type="CDD" id="cd06225">
    <property type="entry name" value="HAMP"/>
    <property type="match status" value="1"/>
</dbReference>
<dbReference type="Proteomes" id="UP000194798">
    <property type="component" value="Unassembled WGS sequence"/>
</dbReference>
<dbReference type="InterPro" id="IPR003660">
    <property type="entry name" value="HAMP_dom"/>
</dbReference>
<evidence type="ECO:0000256" key="2">
    <source>
        <dbReference type="SAM" id="Coils"/>
    </source>
</evidence>
<dbReference type="Gene3D" id="3.60.40.10">
    <property type="entry name" value="PPM-type phosphatase domain"/>
    <property type="match status" value="1"/>
</dbReference>
<dbReference type="InterPro" id="IPR001932">
    <property type="entry name" value="PPM-type_phosphatase-like_dom"/>
</dbReference>
<dbReference type="GO" id="GO:0016791">
    <property type="term" value="F:phosphatase activity"/>
    <property type="evidence" value="ECO:0007669"/>
    <property type="project" value="TreeGrafter"/>
</dbReference>
<dbReference type="InterPro" id="IPR036457">
    <property type="entry name" value="PPM-type-like_dom_sf"/>
</dbReference>